<gene>
    <name evidence="1" type="ordered locus">MTR_5g010530</name>
</gene>
<dbReference type="EnsemblPlants" id="AES94074">
    <property type="protein sequence ID" value="AES94074"/>
    <property type="gene ID" value="MTR_5g010530"/>
</dbReference>
<dbReference type="EMBL" id="CM001221">
    <property type="protein sequence ID" value="AES94074.1"/>
    <property type="molecule type" value="Genomic_DNA"/>
</dbReference>
<dbReference type="Proteomes" id="UP000002051">
    <property type="component" value="Chromosome 5"/>
</dbReference>
<evidence type="ECO:0000313" key="2">
    <source>
        <dbReference type="EnsemblPlants" id="AES94074"/>
    </source>
</evidence>
<accession>G7KDD9</accession>
<reference evidence="1 3" key="2">
    <citation type="journal article" date="2014" name="BMC Genomics">
        <title>An improved genome release (version Mt4.0) for the model legume Medicago truncatula.</title>
        <authorList>
            <person name="Tang H."/>
            <person name="Krishnakumar V."/>
            <person name="Bidwell S."/>
            <person name="Rosen B."/>
            <person name="Chan A."/>
            <person name="Zhou S."/>
            <person name="Gentzbittel L."/>
            <person name="Childs K.L."/>
            <person name="Yandell M."/>
            <person name="Gundlach H."/>
            <person name="Mayer K.F."/>
            <person name="Schwartz D.C."/>
            <person name="Town C.D."/>
        </authorList>
    </citation>
    <scope>GENOME REANNOTATION</scope>
    <source>
        <strain evidence="2 3">cv. Jemalong A17</strain>
    </source>
</reference>
<reference evidence="2" key="3">
    <citation type="submission" date="2015-04" db="UniProtKB">
        <authorList>
            <consortium name="EnsemblPlants"/>
        </authorList>
    </citation>
    <scope>IDENTIFICATION</scope>
    <source>
        <strain evidence="2">cv. Jemalong A17</strain>
    </source>
</reference>
<proteinExistence type="predicted"/>
<organism evidence="1 3">
    <name type="scientific">Medicago truncatula</name>
    <name type="common">Barrel medic</name>
    <name type="synonym">Medicago tribuloides</name>
    <dbReference type="NCBI Taxonomy" id="3880"/>
    <lineage>
        <taxon>Eukaryota</taxon>
        <taxon>Viridiplantae</taxon>
        <taxon>Streptophyta</taxon>
        <taxon>Embryophyta</taxon>
        <taxon>Tracheophyta</taxon>
        <taxon>Spermatophyta</taxon>
        <taxon>Magnoliopsida</taxon>
        <taxon>eudicotyledons</taxon>
        <taxon>Gunneridae</taxon>
        <taxon>Pentapetalae</taxon>
        <taxon>rosids</taxon>
        <taxon>fabids</taxon>
        <taxon>Fabales</taxon>
        <taxon>Fabaceae</taxon>
        <taxon>Papilionoideae</taxon>
        <taxon>50 kb inversion clade</taxon>
        <taxon>NPAAA clade</taxon>
        <taxon>Hologalegina</taxon>
        <taxon>IRL clade</taxon>
        <taxon>Trifolieae</taxon>
        <taxon>Medicago</taxon>
    </lineage>
</organism>
<dbReference type="AlphaFoldDB" id="G7KDD9"/>
<dbReference type="HOGENOM" id="CLU_2999491_0_0_1"/>
<reference evidence="1 3" key="1">
    <citation type="journal article" date="2011" name="Nature">
        <title>The Medicago genome provides insight into the evolution of rhizobial symbioses.</title>
        <authorList>
            <person name="Young N.D."/>
            <person name="Debelle F."/>
            <person name="Oldroyd G.E."/>
            <person name="Geurts R."/>
            <person name="Cannon S.B."/>
            <person name="Udvardi M.K."/>
            <person name="Benedito V.A."/>
            <person name="Mayer K.F."/>
            <person name="Gouzy J."/>
            <person name="Schoof H."/>
            <person name="Van de Peer Y."/>
            <person name="Proost S."/>
            <person name="Cook D.R."/>
            <person name="Meyers B.C."/>
            <person name="Spannagl M."/>
            <person name="Cheung F."/>
            <person name="De Mita S."/>
            <person name="Krishnakumar V."/>
            <person name="Gundlach H."/>
            <person name="Zhou S."/>
            <person name="Mudge J."/>
            <person name="Bharti A.K."/>
            <person name="Murray J.D."/>
            <person name="Naoumkina M.A."/>
            <person name="Rosen B."/>
            <person name="Silverstein K.A."/>
            <person name="Tang H."/>
            <person name="Rombauts S."/>
            <person name="Zhao P.X."/>
            <person name="Zhou P."/>
            <person name="Barbe V."/>
            <person name="Bardou P."/>
            <person name="Bechner M."/>
            <person name="Bellec A."/>
            <person name="Berger A."/>
            <person name="Berges H."/>
            <person name="Bidwell S."/>
            <person name="Bisseling T."/>
            <person name="Choisne N."/>
            <person name="Couloux A."/>
            <person name="Denny R."/>
            <person name="Deshpande S."/>
            <person name="Dai X."/>
            <person name="Doyle J.J."/>
            <person name="Dudez A.M."/>
            <person name="Farmer A.D."/>
            <person name="Fouteau S."/>
            <person name="Franken C."/>
            <person name="Gibelin C."/>
            <person name="Gish J."/>
            <person name="Goldstein S."/>
            <person name="Gonzalez A.J."/>
            <person name="Green P.J."/>
            <person name="Hallab A."/>
            <person name="Hartog M."/>
            <person name="Hua A."/>
            <person name="Humphray S.J."/>
            <person name="Jeong D.H."/>
            <person name="Jing Y."/>
            <person name="Jocker A."/>
            <person name="Kenton S.M."/>
            <person name="Kim D.J."/>
            <person name="Klee K."/>
            <person name="Lai H."/>
            <person name="Lang C."/>
            <person name="Lin S."/>
            <person name="Macmil S.L."/>
            <person name="Magdelenat G."/>
            <person name="Matthews L."/>
            <person name="McCorrison J."/>
            <person name="Monaghan E.L."/>
            <person name="Mun J.H."/>
            <person name="Najar F.Z."/>
            <person name="Nicholson C."/>
            <person name="Noirot C."/>
            <person name="O'Bleness M."/>
            <person name="Paule C.R."/>
            <person name="Poulain J."/>
            <person name="Prion F."/>
            <person name="Qin B."/>
            <person name="Qu C."/>
            <person name="Retzel E.F."/>
            <person name="Riddle C."/>
            <person name="Sallet E."/>
            <person name="Samain S."/>
            <person name="Samson N."/>
            <person name="Sanders I."/>
            <person name="Saurat O."/>
            <person name="Scarpelli C."/>
            <person name="Schiex T."/>
            <person name="Segurens B."/>
            <person name="Severin A.J."/>
            <person name="Sherrier D.J."/>
            <person name="Shi R."/>
            <person name="Sims S."/>
            <person name="Singer S.R."/>
            <person name="Sinharoy S."/>
            <person name="Sterck L."/>
            <person name="Viollet A."/>
            <person name="Wang B.B."/>
            <person name="Wang K."/>
            <person name="Wang M."/>
            <person name="Wang X."/>
            <person name="Warfsmann J."/>
            <person name="Weissenbach J."/>
            <person name="White D.D."/>
            <person name="White J.D."/>
            <person name="Wiley G.B."/>
            <person name="Wincker P."/>
            <person name="Xing Y."/>
            <person name="Yang L."/>
            <person name="Yao Z."/>
            <person name="Ying F."/>
            <person name="Zhai J."/>
            <person name="Zhou L."/>
            <person name="Zuber A."/>
            <person name="Denarie J."/>
            <person name="Dixon R.A."/>
            <person name="May G.D."/>
            <person name="Schwartz D.C."/>
            <person name="Rogers J."/>
            <person name="Quetier F."/>
            <person name="Town C.D."/>
            <person name="Roe B.A."/>
        </authorList>
    </citation>
    <scope>NUCLEOTIDE SEQUENCE [LARGE SCALE GENOMIC DNA]</scope>
    <source>
        <strain evidence="1">A17</strain>
        <strain evidence="2 3">cv. Jemalong A17</strain>
    </source>
</reference>
<sequence length="57" mass="6634">MLTVSVLLSLFFRFCYGYWVDALVVLSWSGLADVVFFFLPRFSGGVCRPAKHDFYWC</sequence>
<evidence type="ECO:0000313" key="1">
    <source>
        <dbReference type="EMBL" id="AES94074.1"/>
    </source>
</evidence>
<keyword evidence="3" id="KW-1185">Reference proteome</keyword>
<protein>
    <submittedName>
        <fullName evidence="1">Transmembrane protein, putative</fullName>
    </submittedName>
</protein>
<dbReference type="PaxDb" id="3880-AES94074"/>
<keyword evidence="1" id="KW-0472">Membrane</keyword>
<keyword evidence="1" id="KW-0812">Transmembrane</keyword>
<evidence type="ECO:0000313" key="3">
    <source>
        <dbReference type="Proteomes" id="UP000002051"/>
    </source>
</evidence>
<name>G7KDD9_MEDTR</name>